<feature type="transmembrane region" description="Helical" evidence="11">
    <location>
        <begin position="584"/>
        <end position="606"/>
    </location>
</feature>
<feature type="disulfide bond" evidence="9">
    <location>
        <begin position="323"/>
        <end position="352"/>
    </location>
</feature>
<dbReference type="GO" id="GO:0005886">
    <property type="term" value="C:plasma membrane"/>
    <property type="evidence" value="ECO:0007669"/>
    <property type="project" value="TreeGrafter"/>
</dbReference>
<evidence type="ECO:0000256" key="9">
    <source>
        <dbReference type="PIRSR" id="PIRSR037595-2"/>
    </source>
</evidence>
<comment type="caution">
    <text evidence="12">The sequence shown here is derived from an EMBL/GenBank/DDBJ whole genome shotgun (WGS) entry which is preliminary data.</text>
</comment>
<feature type="non-terminal residue" evidence="12">
    <location>
        <position position="1"/>
    </location>
</feature>
<evidence type="ECO:0000256" key="10">
    <source>
        <dbReference type="SAM" id="MobiDB-lite"/>
    </source>
</evidence>
<keyword evidence="8" id="KW-0325">Glycoprotein</keyword>
<accession>Q4T9V5</accession>
<dbReference type="OrthoDB" id="8932957at2759"/>
<dbReference type="EMBL" id="CAAE01007488">
    <property type="protein sequence ID" value="CAF90327.1"/>
    <property type="molecule type" value="Genomic_DNA"/>
</dbReference>
<dbReference type="GO" id="GO:0043235">
    <property type="term" value="C:receptor complex"/>
    <property type="evidence" value="ECO:0007669"/>
    <property type="project" value="TreeGrafter"/>
</dbReference>
<keyword evidence="2" id="KW-0433">Leucine-rich repeat</keyword>
<dbReference type="Pfam" id="PF13855">
    <property type="entry name" value="LRR_8"/>
    <property type="match status" value="1"/>
</dbReference>
<evidence type="ECO:0000256" key="5">
    <source>
        <dbReference type="ARBA" id="ARBA00022737"/>
    </source>
</evidence>
<dbReference type="GO" id="GO:0006954">
    <property type="term" value="P:inflammatory response"/>
    <property type="evidence" value="ECO:0007669"/>
    <property type="project" value="TreeGrafter"/>
</dbReference>
<comment type="subcellular location">
    <subcellularLocation>
        <location evidence="1">Membrane</location>
        <topology evidence="1">Single-pass type I membrane protein</topology>
    </subcellularLocation>
</comment>
<feature type="disulfide bond" evidence="9">
    <location>
        <begin position="404"/>
        <end position="426"/>
    </location>
</feature>
<evidence type="ECO:0000256" key="11">
    <source>
        <dbReference type="SAM" id="Phobius"/>
    </source>
</evidence>
<keyword evidence="6 11" id="KW-1133">Transmembrane helix</keyword>
<evidence type="ECO:0000256" key="1">
    <source>
        <dbReference type="ARBA" id="ARBA00004479"/>
    </source>
</evidence>
<reference evidence="12" key="1">
    <citation type="journal article" date="2004" name="Nature">
        <title>Genome duplication in the teleost fish Tetraodon nigroviridis reveals the early vertebrate proto-karyotype.</title>
        <authorList>
            <person name="Jaillon O."/>
            <person name="Aury J.-M."/>
            <person name="Brunet F."/>
            <person name="Petit J.-L."/>
            <person name="Stange-Thomann N."/>
            <person name="Mauceli E."/>
            <person name="Bouneau L."/>
            <person name="Fischer C."/>
            <person name="Ozouf-Costaz C."/>
            <person name="Bernot A."/>
            <person name="Nicaud S."/>
            <person name="Jaffe D."/>
            <person name="Fisher S."/>
            <person name="Lutfalla G."/>
            <person name="Dossat C."/>
            <person name="Segurens B."/>
            <person name="Dasilva C."/>
            <person name="Salanoubat M."/>
            <person name="Levy M."/>
            <person name="Boudet N."/>
            <person name="Castellano S."/>
            <person name="Anthouard V."/>
            <person name="Jubin C."/>
            <person name="Castelli V."/>
            <person name="Katinka M."/>
            <person name="Vacherie B."/>
            <person name="Biemont C."/>
            <person name="Skalli Z."/>
            <person name="Cattolico L."/>
            <person name="Poulain J."/>
            <person name="De Berardinis V."/>
            <person name="Cruaud C."/>
            <person name="Duprat S."/>
            <person name="Brottier P."/>
            <person name="Coutanceau J.-P."/>
            <person name="Gouzy J."/>
            <person name="Parra G."/>
            <person name="Lardier G."/>
            <person name="Chapple C."/>
            <person name="McKernan K.J."/>
            <person name="McEwan P."/>
            <person name="Bosak S."/>
            <person name="Kellis M."/>
            <person name="Volff J.-N."/>
            <person name="Guigo R."/>
            <person name="Zody M.C."/>
            <person name="Mesirov J."/>
            <person name="Lindblad-Toh K."/>
            <person name="Birren B."/>
            <person name="Nusbaum C."/>
            <person name="Kahn D."/>
            <person name="Robinson-Rechavi M."/>
            <person name="Laudet V."/>
            <person name="Schachter V."/>
            <person name="Quetier F."/>
            <person name="Saurin W."/>
            <person name="Scarpelli C."/>
            <person name="Wincker P."/>
            <person name="Lander E.S."/>
            <person name="Weissenbach J."/>
            <person name="Roest Crollius H."/>
        </authorList>
    </citation>
    <scope>NUCLEOTIDE SEQUENCE [LARGE SCALE GENOMIC DNA]</scope>
</reference>
<dbReference type="InterPro" id="IPR001611">
    <property type="entry name" value="Leu-rich_rpt"/>
</dbReference>
<evidence type="ECO:0000256" key="6">
    <source>
        <dbReference type="ARBA" id="ARBA00022989"/>
    </source>
</evidence>
<evidence type="ECO:0000313" key="12">
    <source>
        <dbReference type="EMBL" id="CAF90327.1"/>
    </source>
</evidence>
<feature type="disulfide bond" evidence="9">
    <location>
        <begin position="1"/>
        <end position="7"/>
    </location>
</feature>
<dbReference type="PROSITE" id="PS51450">
    <property type="entry name" value="LRR"/>
    <property type="match status" value="3"/>
</dbReference>
<dbReference type="SMART" id="SM00369">
    <property type="entry name" value="LRR_TYP"/>
    <property type="match status" value="8"/>
</dbReference>
<evidence type="ECO:0000256" key="3">
    <source>
        <dbReference type="ARBA" id="ARBA00022692"/>
    </source>
</evidence>
<keyword evidence="3 11" id="KW-0812">Transmembrane</keyword>
<dbReference type="InterPro" id="IPR003591">
    <property type="entry name" value="Leu-rich_rpt_typical-subtyp"/>
</dbReference>
<dbReference type="GO" id="GO:0042497">
    <property type="term" value="F:triacyl lipopeptide binding"/>
    <property type="evidence" value="ECO:0007669"/>
    <property type="project" value="TreeGrafter"/>
</dbReference>
<dbReference type="SUPFAM" id="SSF52058">
    <property type="entry name" value="L domain-like"/>
    <property type="match status" value="1"/>
</dbReference>
<keyword evidence="7 11" id="KW-0472">Membrane</keyword>
<evidence type="ECO:0000256" key="4">
    <source>
        <dbReference type="ARBA" id="ARBA00022729"/>
    </source>
</evidence>
<dbReference type="GO" id="GO:0002224">
    <property type="term" value="P:toll-like receptor signaling pathway"/>
    <property type="evidence" value="ECO:0007669"/>
    <property type="project" value="InterPro"/>
</dbReference>
<dbReference type="PIRSF" id="PIRSF037595">
    <property type="entry name" value="Toll-like_receptor"/>
    <property type="match status" value="1"/>
</dbReference>
<dbReference type="InterPro" id="IPR017241">
    <property type="entry name" value="Toll-like_receptor"/>
</dbReference>
<proteinExistence type="predicted"/>
<sequence>CDASFSCNCSSAGLTRVPVVTGRALSLDLSSNLIAAVTAEDLRDHGRLRVLSLHRNRLVLIHPAAFDPLRDLEDLDLSNNQLTALEPSWFRQLEALRVLNLLHNPYSRLGPAPPFQNLLSLRRLKVGGPDLEELRTGDLAGVSPLEELSVQANGLRRYEAGALADIWPLGSVVLSLHRPFLEDQDLASSVLGDVSHPETALTLRDLNLTWAQSIRPLRAAARSRIRHLTFQNLSLSDVAVVELLVVLDGVPLTRLAMEDVTLKGQGRWERANWTDHRSIDEFLVRDMEVLDVYQFVSLGALGFLLQYPRKVSLVNAEVYVMPCLTSYLLRNLQYLDLSDNLLTDMTLTETLCDGRSPLRALRVLNVSGNALKSLSSTSRLLARFHRLSHVDLSRNVYGSMPGACSWPPSLRHLNLSRTRIRSVSRCLPAALEVAGAPWAGGGSDGWALTGGLCVQVLDLSHNDLRDLVLVLPALRELHLSGNKFLRLPAGCFFPSLHTLSIQANGLGQFGASDLRAYRRLRDLRAGGNSFVCTCDFVSFFRAAVAAPAVRLTDGEGSYVCDAPLHLRGALVSRVRLEPAQCHPVLVVSAGCGGALLVGAGVGVLLWRVHAFWYLRMTWAWLKAKRSSPAAARTRGAKVGEEPSATSCSWALGPGRTSSAPWSAAAGPSSCSPATSCAPSGAASSWTSPTSSSWTEPPRGGRQSSSSWSRCRTAQSPRRYCKLHRLLSSTTYLEWPQQEDKVEAF</sequence>
<dbReference type="PRINTS" id="PR00019">
    <property type="entry name" value="LEURICHRPT"/>
</dbReference>
<dbReference type="PANTHER" id="PTHR24365">
    <property type="entry name" value="TOLL-LIKE RECEPTOR"/>
    <property type="match status" value="1"/>
</dbReference>
<keyword evidence="4" id="KW-0732">Signal</keyword>
<feature type="compositionally biased region" description="Low complexity" evidence="10">
    <location>
        <begin position="681"/>
        <end position="694"/>
    </location>
</feature>
<dbReference type="GO" id="GO:0004888">
    <property type="term" value="F:transmembrane signaling receptor activity"/>
    <property type="evidence" value="ECO:0007669"/>
    <property type="project" value="InterPro"/>
</dbReference>
<name>Q4T9V5_TETNG</name>
<evidence type="ECO:0000256" key="2">
    <source>
        <dbReference type="ARBA" id="ARBA00022614"/>
    </source>
</evidence>
<protein>
    <submittedName>
        <fullName evidence="12">(spotted green pufferfish) hypothetical protein</fullName>
    </submittedName>
</protein>
<gene>
    <name evidence="12" type="ORF">GSTENG00004567001</name>
</gene>
<dbReference type="PANTHER" id="PTHR24365:SF17">
    <property type="entry name" value="TOLL-LIKE RECEPTOR 2"/>
    <property type="match status" value="1"/>
</dbReference>
<dbReference type="AlphaFoldDB" id="Q4T9V5"/>
<evidence type="ECO:0000256" key="8">
    <source>
        <dbReference type="ARBA" id="ARBA00023180"/>
    </source>
</evidence>
<dbReference type="GO" id="GO:0006955">
    <property type="term" value="P:immune response"/>
    <property type="evidence" value="ECO:0007669"/>
    <property type="project" value="InterPro"/>
</dbReference>
<organism evidence="12">
    <name type="scientific">Tetraodon nigroviridis</name>
    <name type="common">Spotted green pufferfish</name>
    <name type="synonym">Chelonodon nigroviridis</name>
    <dbReference type="NCBI Taxonomy" id="99883"/>
    <lineage>
        <taxon>Eukaryota</taxon>
        <taxon>Metazoa</taxon>
        <taxon>Chordata</taxon>
        <taxon>Craniata</taxon>
        <taxon>Vertebrata</taxon>
        <taxon>Euteleostomi</taxon>
        <taxon>Actinopterygii</taxon>
        <taxon>Neopterygii</taxon>
        <taxon>Teleostei</taxon>
        <taxon>Neoteleostei</taxon>
        <taxon>Acanthomorphata</taxon>
        <taxon>Eupercaria</taxon>
        <taxon>Tetraodontiformes</taxon>
        <taxon>Tetradontoidea</taxon>
        <taxon>Tetraodontidae</taxon>
        <taxon>Tetraodon</taxon>
    </lineage>
</organism>
<dbReference type="Gene3D" id="3.80.10.10">
    <property type="entry name" value="Ribonuclease Inhibitor"/>
    <property type="match status" value="1"/>
</dbReference>
<keyword evidence="9" id="KW-1015">Disulfide bond</keyword>
<dbReference type="KEGG" id="tng:GSTEN00004567G001"/>
<keyword evidence="5" id="KW-0677">Repeat</keyword>
<feature type="non-terminal residue" evidence="12">
    <location>
        <position position="744"/>
    </location>
</feature>
<evidence type="ECO:0000256" key="7">
    <source>
        <dbReference type="ARBA" id="ARBA00023136"/>
    </source>
</evidence>
<dbReference type="InterPro" id="IPR032675">
    <property type="entry name" value="LRR_dom_sf"/>
</dbReference>
<reference evidence="12" key="2">
    <citation type="submission" date="2004-02" db="EMBL/GenBank/DDBJ databases">
        <authorList>
            <consortium name="Genoscope"/>
            <consortium name="Whitehead Institute Centre for Genome Research"/>
        </authorList>
    </citation>
    <scope>NUCLEOTIDE SEQUENCE</scope>
</reference>
<feature type="region of interest" description="Disordered" evidence="10">
    <location>
        <begin position="681"/>
        <end position="715"/>
    </location>
</feature>